<gene>
    <name evidence="3" type="ORF">B0T10DRAFT_548779</name>
</gene>
<keyword evidence="4" id="KW-1185">Reference proteome</keyword>
<evidence type="ECO:0000313" key="3">
    <source>
        <dbReference type="EMBL" id="KAH6889392.1"/>
    </source>
</evidence>
<accession>A0A9P8W6Q6</accession>
<feature type="compositionally biased region" description="Polar residues" evidence="1">
    <location>
        <begin position="163"/>
        <end position="176"/>
    </location>
</feature>
<protein>
    <submittedName>
        <fullName evidence="3">Uncharacterized protein</fullName>
    </submittedName>
</protein>
<feature type="compositionally biased region" description="Polar residues" evidence="1">
    <location>
        <begin position="1"/>
        <end position="10"/>
    </location>
</feature>
<dbReference type="Proteomes" id="UP000777438">
    <property type="component" value="Unassembled WGS sequence"/>
</dbReference>
<dbReference type="AlphaFoldDB" id="A0A9P8W6Q6"/>
<feature type="transmembrane region" description="Helical" evidence="2">
    <location>
        <begin position="426"/>
        <end position="448"/>
    </location>
</feature>
<proteinExistence type="predicted"/>
<evidence type="ECO:0000313" key="4">
    <source>
        <dbReference type="Proteomes" id="UP000777438"/>
    </source>
</evidence>
<feature type="compositionally biased region" description="Basic residues" evidence="1">
    <location>
        <begin position="13"/>
        <end position="24"/>
    </location>
</feature>
<dbReference type="OrthoDB" id="9988102at2759"/>
<feature type="transmembrane region" description="Helical" evidence="2">
    <location>
        <begin position="399"/>
        <end position="420"/>
    </location>
</feature>
<feature type="region of interest" description="Disordered" evidence="1">
    <location>
        <begin position="107"/>
        <end position="176"/>
    </location>
</feature>
<dbReference type="EMBL" id="JAGPYM010000011">
    <property type="protein sequence ID" value="KAH6889392.1"/>
    <property type="molecule type" value="Genomic_DNA"/>
</dbReference>
<keyword evidence="2" id="KW-1133">Transmembrane helix</keyword>
<name>A0A9P8W6Q6_9HYPO</name>
<evidence type="ECO:0000256" key="1">
    <source>
        <dbReference type="SAM" id="MobiDB-lite"/>
    </source>
</evidence>
<reference evidence="3 4" key="1">
    <citation type="journal article" date="2021" name="Nat. Commun.">
        <title>Genetic determinants of endophytism in the Arabidopsis root mycobiome.</title>
        <authorList>
            <person name="Mesny F."/>
            <person name="Miyauchi S."/>
            <person name="Thiergart T."/>
            <person name="Pickel B."/>
            <person name="Atanasova L."/>
            <person name="Karlsson M."/>
            <person name="Huettel B."/>
            <person name="Barry K.W."/>
            <person name="Haridas S."/>
            <person name="Chen C."/>
            <person name="Bauer D."/>
            <person name="Andreopoulos W."/>
            <person name="Pangilinan J."/>
            <person name="LaButti K."/>
            <person name="Riley R."/>
            <person name="Lipzen A."/>
            <person name="Clum A."/>
            <person name="Drula E."/>
            <person name="Henrissat B."/>
            <person name="Kohler A."/>
            <person name="Grigoriev I.V."/>
            <person name="Martin F.M."/>
            <person name="Hacquard S."/>
        </authorList>
    </citation>
    <scope>NUCLEOTIDE SEQUENCE [LARGE SCALE GENOMIC DNA]</scope>
    <source>
        <strain evidence="3 4">MPI-CAGE-CH-0241</strain>
    </source>
</reference>
<organism evidence="3 4">
    <name type="scientific">Thelonectria olida</name>
    <dbReference type="NCBI Taxonomy" id="1576542"/>
    <lineage>
        <taxon>Eukaryota</taxon>
        <taxon>Fungi</taxon>
        <taxon>Dikarya</taxon>
        <taxon>Ascomycota</taxon>
        <taxon>Pezizomycotina</taxon>
        <taxon>Sordariomycetes</taxon>
        <taxon>Hypocreomycetidae</taxon>
        <taxon>Hypocreales</taxon>
        <taxon>Nectriaceae</taxon>
        <taxon>Thelonectria</taxon>
    </lineage>
</organism>
<evidence type="ECO:0000256" key="2">
    <source>
        <dbReference type="SAM" id="Phobius"/>
    </source>
</evidence>
<feature type="compositionally biased region" description="Pro residues" evidence="1">
    <location>
        <begin position="45"/>
        <end position="57"/>
    </location>
</feature>
<sequence>MSDNKNQGSPKSRFWRKPLNRLNRKSQPATSTAYQRPDTNLFGGPYPPNRPEDPQPPNDYSALVEPPQVRAYNLAFSYSPAPSTLKRVEFRHPTVVDSVQLAGIREEEQPLEQGAQAETPDTSPHGNEALPSPTLPENREGAGLVNQVDMAPPESGPKPPLSITINPAETVSSSTPHSDEDIISLIAEYWRNIESLTPPVPKNHLSSPLNSSDATDGHLSVRPALQQTDTVEHEATTAPGGEIADIYDINKPTCSLNLVCYRSGAAGCDLQQLHCILHSKFSSNESFLKMTTANPHMIATDCRFFQEMRQVYETKMCGFFRRYFSLKSLRAFRILVYAPSKRPTVVPLDDFVLQEMMYAYRNPGKLGSDDDWIQWVFRLRGKDRRHALEFVEGWNTTRIAVAGTIPWLSSCLVGISWTAAGGDAQTAFTVASFILTSSSIVLALLAIISGIESSGRTIS</sequence>
<keyword evidence="2" id="KW-0812">Transmembrane</keyword>
<feature type="region of interest" description="Disordered" evidence="1">
    <location>
        <begin position="1"/>
        <end position="66"/>
    </location>
</feature>
<keyword evidence="2" id="KW-0472">Membrane</keyword>
<feature type="compositionally biased region" description="Polar residues" evidence="1">
    <location>
        <begin position="25"/>
        <end position="38"/>
    </location>
</feature>
<comment type="caution">
    <text evidence="3">The sequence shown here is derived from an EMBL/GenBank/DDBJ whole genome shotgun (WGS) entry which is preliminary data.</text>
</comment>